<dbReference type="RefSeq" id="WP_124796293.1">
    <property type="nucleotide sequence ID" value="NZ_RQYC01000029.1"/>
</dbReference>
<protein>
    <submittedName>
        <fullName evidence="4">Uncharacterized protein</fullName>
    </submittedName>
</protein>
<gene>
    <name evidence="4" type="ORF">EII21_10605</name>
</gene>
<evidence type="ECO:0000313" key="5">
    <source>
        <dbReference type="Proteomes" id="UP000269923"/>
    </source>
</evidence>
<keyword evidence="3" id="KW-0732">Signal</keyword>
<name>A0A3P2A0H7_9NEIS</name>
<feature type="compositionally biased region" description="Low complexity" evidence="2">
    <location>
        <begin position="43"/>
        <end position="76"/>
    </location>
</feature>
<dbReference type="AlphaFoldDB" id="A0A3P2A0H7"/>
<evidence type="ECO:0000313" key="4">
    <source>
        <dbReference type="EMBL" id="RRD88902.1"/>
    </source>
</evidence>
<proteinExistence type="predicted"/>
<dbReference type="Proteomes" id="UP000269923">
    <property type="component" value="Unassembled WGS sequence"/>
</dbReference>
<dbReference type="EMBL" id="RQYC01000029">
    <property type="protein sequence ID" value="RRD88902.1"/>
    <property type="molecule type" value="Genomic_DNA"/>
</dbReference>
<keyword evidence="5" id="KW-1185">Reference proteome</keyword>
<feature type="region of interest" description="Disordered" evidence="2">
    <location>
        <begin position="98"/>
        <end position="188"/>
    </location>
</feature>
<feature type="region of interest" description="Disordered" evidence="2">
    <location>
        <begin position="43"/>
        <end position="80"/>
    </location>
</feature>
<sequence>MMKKTLFRLWLIGFTLFATGACASLNEPTDAAASAPAVTVAASADAAAPEPDTTETAAASAPAEDAATEQATPAQALKPSEELRRIWDNIRRDDDVTVLPEVTPPVTETIEKVEKPTKPEKAEKEKTKKDKAEKGSGNTDKSSKTKVNVQLRKPPVSNPTRGKGKAKSVPQPAPTVKMPTAKTAPSAPALTRRQILEREINRERAALKAAQSQLNAARKKGNTSQINRLMGIIKDRELNIKAISKEMVK</sequence>
<evidence type="ECO:0000256" key="3">
    <source>
        <dbReference type="SAM" id="SignalP"/>
    </source>
</evidence>
<feature type="compositionally biased region" description="Low complexity" evidence="2">
    <location>
        <begin position="98"/>
        <end position="108"/>
    </location>
</feature>
<organism evidence="4 5">
    <name type="scientific">Conchiformibius steedae</name>
    <dbReference type="NCBI Taxonomy" id="153493"/>
    <lineage>
        <taxon>Bacteria</taxon>
        <taxon>Pseudomonadati</taxon>
        <taxon>Pseudomonadota</taxon>
        <taxon>Betaproteobacteria</taxon>
        <taxon>Neisseriales</taxon>
        <taxon>Neisseriaceae</taxon>
        <taxon>Conchiformibius</taxon>
    </lineage>
</organism>
<keyword evidence="1" id="KW-0175">Coiled coil</keyword>
<dbReference type="STRING" id="1121352.GCA_000620925_01724"/>
<evidence type="ECO:0000256" key="1">
    <source>
        <dbReference type="SAM" id="Coils"/>
    </source>
</evidence>
<feature type="coiled-coil region" evidence="1">
    <location>
        <begin position="193"/>
        <end position="220"/>
    </location>
</feature>
<dbReference type="PROSITE" id="PS51257">
    <property type="entry name" value="PROKAR_LIPOPROTEIN"/>
    <property type="match status" value="1"/>
</dbReference>
<feature type="chain" id="PRO_5018142670" evidence="3">
    <location>
        <begin position="24"/>
        <end position="249"/>
    </location>
</feature>
<accession>A0A3P2A0H7</accession>
<dbReference type="OrthoDB" id="8606184at2"/>
<reference evidence="4 5" key="1">
    <citation type="submission" date="2018-11" db="EMBL/GenBank/DDBJ databases">
        <title>Genomes From Bacteria Associated with the Canine Oral Cavity: a Test Case for Automated Genome-Based Taxonomic Assignment.</title>
        <authorList>
            <person name="Coil D.A."/>
            <person name="Jospin G."/>
            <person name="Darling A.E."/>
            <person name="Wallis C."/>
            <person name="Davis I.J."/>
            <person name="Harris S."/>
            <person name="Eisen J.A."/>
            <person name="Holcombe L.J."/>
            <person name="O'Flynn C."/>
        </authorList>
    </citation>
    <scope>NUCLEOTIDE SEQUENCE [LARGE SCALE GENOMIC DNA]</scope>
    <source>
        <strain evidence="4 5">COT-280</strain>
    </source>
</reference>
<feature type="compositionally biased region" description="Basic and acidic residues" evidence="2">
    <location>
        <begin position="109"/>
        <end position="134"/>
    </location>
</feature>
<feature type="compositionally biased region" description="Polar residues" evidence="2">
    <location>
        <begin position="136"/>
        <end position="148"/>
    </location>
</feature>
<comment type="caution">
    <text evidence="4">The sequence shown here is derived from an EMBL/GenBank/DDBJ whole genome shotgun (WGS) entry which is preliminary data.</text>
</comment>
<feature type="signal peptide" evidence="3">
    <location>
        <begin position="1"/>
        <end position="23"/>
    </location>
</feature>
<evidence type="ECO:0000256" key="2">
    <source>
        <dbReference type="SAM" id="MobiDB-lite"/>
    </source>
</evidence>